<evidence type="ECO:0000259" key="6">
    <source>
        <dbReference type="Pfam" id="PF13458"/>
    </source>
</evidence>
<evidence type="ECO:0000256" key="5">
    <source>
        <dbReference type="SAM" id="Phobius"/>
    </source>
</evidence>
<accession>A0A502CMV7</accession>
<keyword evidence="5" id="KW-1133">Transmembrane helix</keyword>
<protein>
    <submittedName>
        <fullName evidence="7">Penicillin-binding protein activator</fullName>
    </submittedName>
</protein>
<evidence type="ECO:0000313" key="7">
    <source>
        <dbReference type="EMBL" id="TPG13031.1"/>
    </source>
</evidence>
<feature type="compositionally biased region" description="Low complexity" evidence="4">
    <location>
        <begin position="37"/>
        <end position="48"/>
    </location>
</feature>
<dbReference type="Proteomes" id="UP000318413">
    <property type="component" value="Unassembled WGS sequence"/>
</dbReference>
<dbReference type="OrthoDB" id="7210494at2"/>
<dbReference type="AlphaFoldDB" id="A0A502CMV7"/>
<dbReference type="SUPFAM" id="SSF53822">
    <property type="entry name" value="Periplasmic binding protein-like I"/>
    <property type="match status" value="1"/>
</dbReference>
<keyword evidence="8" id="KW-1185">Reference proteome</keyword>
<dbReference type="EMBL" id="RCZK01000004">
    <property type="protein sequence ID" value="TPG13031.1"/>
    <property type="molecule type" value="Genomic_DNA"/>
</dbReference>
<keyword evidence="5" id="KW-0812">Transmembrane</keyword>
<dbReference type="Pfam" id="PF13458">
    <property type="entry name" value="Peripla_BP_6"/>
    <property type="match status" value="1"/>
</dbReference>
<reference evidence="7 8" key="1">
    <citation type="journal article" date="2019" name="Environ. Microbiol.">
        <title>Species interactions and distinct microbial communities in high Arctic permafrost affected cryosols are associated with the CH4 and CO2 gas fluxes.</title>
        <authorList>
            <person name="Altshuler I."/>
            <person name="Hamel J."/>
            <person name="Turney S."/>
            <person name="Magnuson E."/>
            <person name="Levesque R."/>
            <person name="Greer C."/>
            <person name="Whyte L.G."/>
        </authorList>
    </citation>
    <scope>NUCLEOTIDE SEQUENCE [LARGE SCALE GENOMIC DNA]</scope>
    <source>
        <strain evidence="7 8">S5.1</strain>
    </source>
</reference>
<evidence type="ECO:0000313" key="8">
    <source>
        <dbReference type="Proteomes" id="UP000318413"/>
    </source>
</evidence>
<dbReference type="InterPro" id="IPR051010">
    <property type="entry name" value="BCAA_transport"/>
</dbReference>
<dbReference type="PANTHER" id="PTHR30483:SF6">
    <property type="entry name" value="PERIPLASMIC BINDING PROTEIN OF ABC TRANSPORTER FOR NATURAL AMINO ACIDS"/>
    <property type="match status" value="1"/>
</dbReference>
<evidence type="ECO:0000256" key="2">
    <source>
        <dbReference type="ARBA" id="ARBA00022729"/>
    </source>
</evidence>
<gene>
    <name evidence="7" type="ORF">EAH84_06310</name>
</gene>
<dbReference type="CDD" id="cd06339">
    <property type="entry name" value="PBP1_YraM_LppC_lipoprotein-like"/>
    <property type="match status" value="1"/>
</dbReference>
<feature type="transmembrane region" description="Helical" evidence="5">
    <location>
        <begin position="14"/>
        <end position="33"/>
    </location>
</feature>
<dbReference type="Gene3D" id="3.40.50.2300">
    <property type="match status" value="2"/>
</dbReference>
<keyword evidence="2" id="KW-0732">Signal</keyword>
<comment type="caution">
    <text evidence="7">The sequence shown here is derived from an EMBL/GenBank/DDBJ whole genome shotgun (WGS) entry which is preliminary data.</text>
</comment>
<dbReference type="RefSeq" id="WP_140869451.1">
    <property type="nucleotide sequence ID" value="NZ_RCZK01000004.1"/>
</dbReference>
<dbReference type="InterPro" id="IPR028082">
    <property type="entry name" value="Peripla_BP_I"/>
</dbReference>
<comment type="similarity">
    <text evidence="1">Belongs to the leucine-binding protein family.</text>
</comment>
<keyword evidence="3" id="KW-0813">Transport</keyword>
<dbReference type="GO" id="GO:0006865">
    <property type="term" value="P:amino acid transport"/>
    <property type="evidence" value="ECO:0007669"/>
    <property type="project" value="UniProtKB-KW"/>
</dbReference>
<feature type="domain" description="Leucine-binding protein" evidence="6">
    <location>
        <begin position="68"/>
        <end position="384"/>
    </location>
</feature>
<evidence type="ECO:0000256" key="1">
    <source>
        <dbReference type="ARBA" id="ARBA00010062"/>
    </source>
</evidence>
<feature type="region of interest" description="Disordered" evidence="4">
    <location>
        <begin position="37"/>
        <end position="62"/>
    </location>
</feature>
<dbReference type="InterPro" id="IPR028081">
    <property type="entry name" value="Leu-bd"/>
</dbReference>
<keyword evidence="5" id="KW-0472">Membrane</keyword>
<keyword evidence="3" id="KW-0029">Amino-acid transport</keyword>
<organism evidence="7 8">
    <name type="scientific">Sphingomonas oligophenolica</name>
    <dbReference type="NCBI Taxonomy" id="301154"/>
    <lineage>
        <taxon>Bacteria</taxon>
        <taxon>Pseudomonadati</taxon>
        <taxon>Pseudomonadota</taxon>
        <taxon>Alphaproteobacteria</taxon>
        <taxon>Sphingomonadales</taxon>
        <taxon>Sphingomonadaceae</taxon>
        <taxon>Sphingomonas</taxon>
    </lineage>
</organism>
<sequence length="398" mass="41254">MAEAMTVRQPGAGLIRWVTLAAAMLLGACSTIVPRGPVSAPERPVAAPAPAPRDTYTGGIPRDTERNRVALLVPLSGSNGGIGRSIANATMLAVLDTRTEKVRVTNYDTATGAGAAARRAIAEGAQLILGPLLSDDVRAVAPIAKAAGVPVISFSNDVGVAGDGVYLLGYAPTQSIERVVGYAQSRGITNFAGLVPNGLYGQRSSTAFLRAVEDAGGRVVSLQTYPRGAGAIATAVARLNQQAPYGAVLVADGAAAAASAAPLVKRASPGVHLLGTELWNSETGIGVRTTLDGAWFASVPDTLYRQFAVKYRARFGAAPYRLSSLGYDAVLLTVRISRDWPVGRAFPEQRLRDKDGFAGIDGAFRFAGDGVADRALEVQEIRGGSTVLVSPAPTGFTR</sequence>
<dbReference type="PANTHER" id="PTHR30483">
    <property type="entry name" value="LEUCINE-SPECIFIC-BINDING PROTEIN"/>
    <property type="match status" value="1"/>
</dbReference>
<evidence type="ECO:0000256" key="4">
    <source>
        <dbReference type="SAM" id="MobiDB-lite"/>
    </source>
</evidence>
<evidence type="ECO:0000256" key="3">
    <source>
        <dbReference type="ARBA" id="ARBA00022970"/>
    </source>
</evidence>
<name>A0A502CMV7_9SPHN</name>
<proteinExistence type="inferred from homology"/>